<proteinExistence type="predicted"/>
<evidence type="ECO:0000313" key="2">
    <source>
        <dbReference type="Proteomes" id="UP000558488"/>
    </source>
</evidence>
<dbReference type="EMBL" id="JACAGB010000006">
    <property type="protein sequence ID" value="KAF6359042.1"/>
    <property type="molecule type" value="Genomic_DNA"/>
</dbReference>
<comment type="caution">
    <text evidence="1">The sequence shown here is derived from an EMBL/GenBank/DDBJ whole genome shotgun (WGS) entry which is preliminary data.</text>
</comment>
<gene>
    <name evidence="1" type="ORF">mPipKuh1_015882</name>
</gene>
<organism evidence="1 2">
    <name type="scientific">Pipistrellus kuhlii</name>
    <name type="common">Kuhl's pipistrelle</name>
    <dbReference type="NCBI Taxonomy" id="59472"/>
    <lineage>
        <taxon>Eukaryota</taxon>
        <taxon>Metazoa</taxon>
        <taxon>Chordata</taxon>
        <taxon>Craniata</taxon>
        <taxon>Vertebrata</taxon>
        <taxon>Euteleostomi</taxon>
        <taxon>Mammalia</taxon>
        <taxon>Eutheria</taxon>
        <taxon>Laurasiatheria</taxon>
        <taxon>Chiroptera</taxon>
        <taxon>Yangochiroptera</taxon>
        <taxon>Vespertilionidae</taxon>
        <taxon>Pipistrellus</taxon>
    </lineage>
</organism>
<protein>
    <submittedName>
        <fullName evidence="1">Solute carrier family 14 member 1 (Kidd blood group)</fullName>
    </submittedName>
</protein>
<dbReference type="AlphaFoldDB" id="A0A7J7YAR1"/>
<dbReference type="Proteomes" id="UP000558488">
    <property type="component" value="Unassembled WGS sequence"/>
</dbReference>
<sequence length="150" mass="16738">MNGRSLIGGAGDASSVPLWRNPFGNKAGEAMRGGFSRLKLALARGPPEQVSNRKWAAWLQRHPRGDTHGDLFQQWGLFLVAAIPCLSDVHDLSNFLKWVELRVQQMGPSYIHPALQYGIDHVPFSHRTLQSVLPNHIVQTHYLGSQCHLV</sequence>
<keyword evidence="2" id="KW-1185">Reference proteome</keyword>
<evidence type="ECO:0000313" key="1">
    <source>
        <dbReference type="EMBL" id="KAF6359042.1"/>
    </source>
</evidence>
<reference evidence="1 2" key="1">
    <citation type="journal article" date="2020" name="Nature">
        <title>Six reference-quality genomes reveal evolution of bat adaptations.</title>
        <authorList>
            <person name="Jebb D."/>
            <person name="Huang Z."/>
            <person name="Pippel M."/>
            <person name="Hughes G.M."/>
            <person name="Lavrichenko K."/>
            <person name="Devanna P."/>
            <person name="Winkler S."/>
            <person name="Jermiin L.S."/>
            <person name="Skirmuntt E.C."/>
            <person name="Katzourakis A."/>
            <person name="Burkitt-Gray L."/>
            <person name="Ray D.A."/>
            <person name="Sullivan K.A.M."/>
            <person name="Roscito J.G."/>
            <person name="Kirilenko B.M."/>
            <person name="Davalos L.M."/>
            <person name="Corthals A.P."/>
            <person name="Power M.L."/>
            <person name="Jones G."/>
            <person name="Ransome R.D."/>
            <person name="Dechmann D.K.N."/>
            <person name="Locatelli A.G."/>
            <person name="Puechmaille S.J."/>
            <person name="Fedrigo O."/>
            <person name="Jarvis E.D."/>
            <person name="Hiller M."/>
            <person name="Vernes S.C."/>
            <person name="Myers E.W."/>
            <person name="Teeling E.C."/>
        </authorList>
    </citation>
    <scope>NUCLEOTIDE SEQUENCE [LARGE SCALE GENOMIC DNA]</scope>
    <source>
        <strain evidence="1">MPipKuh1</strain>
        <tissue evidence="1">Flight muscle</tissue>
    </source>
</reference>
<accession>A0A7J7YAR1</accession>
<name>A0A7J7YAR1_PIPKU</name>